<evidence type="ECO:0000313" key="3">
    <source>
        <dbReference type="EMBL" id="ACV28523.1"/>
    </source>
</evidence>
<keyword evidence="4" id="KW-1185">Reference proteome</keyword>
<protein>
    <submittedName>
        <fullName evidence="3">Virion core protein</fullName>
    </submittedName>
</protein>
<dbReference type="AlphaFoldDB" id="C7RGB2"/>
<dbReference type="HOGENOM" id="CLU_042784_0_0_9"/>
<feature type="domain" description="SPFH" evidence="2">
    <location>
        <begin position="105"/>
        <end position="269"/>
    </location>
</feature>
<dbReference type="RefSeq" id="WP_015777434.1">
    <property type="nucleotide sequence ID" value="NC_013171.1"/>
</dbReference>
<accession>C7RGB2</accession>
<organism evidence="3 4">
    <name type="scientific">Anaerococcus prevotii (strain ATCC 9321 / DSM 20548 / JCM 6508 / NCTC 11806 / PC1)</name>
    <name type="common">Peptostreptococcus prevotii</name>
    <name type="synonym">Peptococcus prevotii</name>
    <dbReference type="NCBI Taxonomy" id="525919"/>
    <lineage>
        <taxon>Bacteria</taxon>
        <taxon>Bacillati</taxon>
        <taxon>Bacillota</taxon>
        <taxon>Tissierellia</taxon>
        <taxon>Tissierellales</taxon>
        <taxon>Peptoniphilaceae</taxon>
        <taxon>Anaerococcus</taxon>
    </lineage>
</organism>
<dbReference type="Proteomes" id="UP000002294">
    <property type="component" value="Chromosome"/>
</dbReference>
<dbReference type="CDD" id="cd03408">
    <property type="entry name" value="SPFH_like_u1"/>
    <property type="match status" value="1"/>
</dbReference>
<evidence type="ECO:0000259" key="2">
    <source>
        <dbReference type="Pfam" id="PF13421"/>
    </source>
</evidence>
<reference evidence="3 4" key="1">
    <citation type="journal article" date="2009" name="Stand. Genomic Sci.">
        <title>Complete genome sequence of Anaerococcus prevotii type strain (PC1).</title>
        <authorList>
            <person name="Labutti K."/>
            <person name="Pukall R."/>
            <person name="Steenblock K."/>
            <person name="Glavina Del Rio T."/>
            <person name="Tice H."/>
            <person name="Copeland A."/>
            <person name="Cheng J.F."/>
            <person name="Lucas S."/>
            <person name="Chen F."/>
            <person name="Nolan M."/>
            <person name="Bruce D."/>
            <person name="Goodwin L."/>
            <person name="Pitluck S."/>
            <person name="Ivanova N."/>
            <person name="Mavromatis K."/>
            <person name="Ovchinnikova G."/>
            <person name="Pati A."/>
            <person name="Chen A."/>
            <person name="Palaniappan K."/>
            <person name="Land M."/>
            <person name="Hauser L."/>
            <person name="Chang Y.J."/>
            <person name="Jeffries C.D."/>
            <person name="Chain P."/>
            <person name="Saunders E."/>
            <person name="Brettin T."/>
            <person name="Detter J.C."/>
            <person name="Han C."/>
            <person name="Goker M."/>
            <person name="Bristow J."/>
            <person name="Eisen J.A."/>
            <person name="Markowitz V."/>
            <person name="Hugenholtz P."/>
            <person name="Kyrpides N.C."/>
            <person name="Klenk H.P."/>
            <person name="Lapidus A."/>
        </authorList>
    </citation>
    <scope>NUCLEOTIDE SEQUENCE [LARGE SCALE GENOMIC DNA]</scope>
    <source>
        <strain evidence="4">ATCC 9321 / DSM 20548 / JCM 6508 / NCTC 11806 / PC1</strain>
    </source>
</reference>
<dbReference type="Pfam" id="PF09851">
    <property type="entry name" value="SHOCT"/>
    <property type="match status" value="1"/>
</dbReference>
<dbReference type="EMBL" id="CP001708">
    <property type="protein sequence ID" value="ACV28523.1"/>
    <property type="molecule type" value="Genomic_DNA"/>
</dbReference>
<dbReference type="Pfam" id="PF13421">
    <property type="entry name" value="Band_7_1"/>
    <property type="match status" value="1"/>
</dbReference>
<dbReference type="KEGG" id="apr:Apre_0476"/>
<dbReference type="STRING" id="525919.Apre_0476"/>
<dbReference type="InterPro" id="IPR018649">
    <property type="entry name" value="SHOCT"/>
</dbReference>
<sequence length="372" mass="41424">MGIVQVIKGSVSETMTSQWKELVTVGEFEEDTAVSPGYIIYGGDKKYKKDVGYLTSGSKILVPLNTCAFIFTNGGIEEVIAEPGAYIYEGGQKSIFNMDGIASSILGQLSDRISFGGTNPNTSQIAFLNLREIRNIKFGTRTPIIYNDIFYGVDLEVIARGNYSIKINDPATFIYDFLPANASSYSFGDFNARSQINSEFLQSFTSSINLFSKEFRISELPSKAKDIVNLILKDESYAGSWLKRFGFELVNIGIDSIDFSEKSKLLINKFSENRMDMLSYENISQTSADIRYKQKIAEGIKDHGLGDGAGMVFAMNDVFNQGENRREENSSKKTSLSIDEQIETLTKLKKLLDSGILTEEEFALKKKEILGL</sequence>
<dbReference type="eggNOG" id="COG4260">
    <property type="taxonomic scope" value="Bacteria"/>
</dbReference>
<dbReference type="OrthoDB" id="9764015at2"/>
<evidence type="ECO:0000313" key="4">
    <source>
        <dbReference type="Proteomes" id="UP000002294"/>
    </source>
</evidence>
<evidence type="ECO:0000259" key="1">
    <source>
        <dbReference type="Pfam" id="PF09851"/>
    </source>
</evidence>
<name>C7RGB2_ANAPD</name>
<gene>
    <name evidence="3" type="ordered locus">Apre_0476</name>
</gene>
<feature type="domain" description="SHOCT" evidence="1">
    <location>
        <begin position="344"/>
        <end position="370"/>
    </location>
</feature>
<proteinExistence type="predicted"/>
<dbReference type="InterPro" id="IPR033880">
    <property type="entry name" value="SPFH_YdjI"/>
</dbReference>